<evidence type="ECO:0000256" key="6">
    <source>
        <dbReference type="ARBA" id="ARBA00022617"/>
    </source>
</evidence>
<dbReference type="InterPro" id="IPR017972">
    <property type="entry name" value="Cyt_P450_CS"/>
</dbReference>
<dbReference type="GO" id="GO:0016705">
    <property type="term" value="F:oxidoreductase activity, acting on paired donors, with incorporation or reduction of molecular oxygen"/>
    <property type="evidence" value="ECO:0007669"/>
    <property type="project" value="InterPro"/>
</dbReference>
<comment type="caution">
    <text evidence="16">The sequence shown here is derived from an EMBL/GenBank/DDBJ whole genome shotgun (WGS) entry which is preliminary data.</text>
</comment>
<dbReference type="GO" id="GO:0004497">
    <property type="term" value="F:monooxygenase activity"/>
    <property type="evidence" value="ECO:0007669"/>
    <property type="project" value="UniProtKB-KW"/>
</dbReference>
<dbReference type="PRINTS" id="PR00385">
    <property type="entry name" value="P450"/>
</dbReference>
<evidence type="ECO:0000256" key="5">
    <source>
        <dbReference type="ARBA" id="ARBA00010617"/>
    </source>
</evidence>
<evidence type="ECO:0000313" key="16">
    <source>
        <dbReference type="EMBL" id="KAF2901039.1"/>
    </source>
</evidence>
<dbReference type="InterPro" id="IPR002401">
    <property type="entry name" value="Cyt_P450_E_grp-I"/>
</dbReference>
<keyword evidence="6 14" id="KW-0349">Heme</keyword>
<feature type="binding site" description="axial binding residue" evidence="14">
    <location>
        <position position="304"/>
    </location>
    <ligand>
        <name>heme</name>
        <dbReference type="ChEBI" id="CHEBI:30413"/>
    </ligand>
    <ligandPart>
        <name>Fe</name>
        <dbReference type="ChEBI" id="CHEBI:18248"/>
    </ligandPart>
</feature>
<dbReference type="EMBL" id="VTPC01001898">
    <property type="protein sequence ID" value="KAF2901039.1"/>
    <property type="molecule type" value="Genomic_DNA"/>
</dbReference>
<dbReference type="InterPro" id="IPR036396">
    <property type="entry name" value="Cyt_P450_sf"/>
</dbReference>
<keyword evidence="8" id="KW-0256">Endoplasmic reticulum</keyword>
<dbReference type="PANTHER" id="PTHR24291">
    <property type="entry name" value="CYTOCHROME P450 FAMILY 4"/>
    <property type="match status" value="1"/>
</dbReference>
<evidence type="ECO:0000256" key="11">
    <source>
        <dbReference type="ARBA" id="ARBA00023004"/>
    </source>
</evidence>
<dbReference type="PANTHER" id="PTHR24291:SF189">
    <property type="entry name" value="CYTOCHROME P450 4C3-RELATED"/>
    <property type="match status" value="1"/>
</dbReference>
<keyword evidence="7 14" id="KW-0479">Metal-binding</keyword>
<comment type="function">
    <text evidence="2">May be involved in the metabolism of insect hormones and in the breakdown of synthetic insecticides.</text>
</comment>
<dbReference type="Pfam" id="PF00067">
    <property type="entry name" value="p450"/>
    <property type="match status" value="1"/>
</dbReference>
<comment type="cofactor">
    <cofactor evidence="1 14">
        <name>heme</name>
        <dbReference type="ChEBI" id="CHEBI:30413"/>
    </cofactor>
</comment>
<organism evidence="16 17">
    <name type="scientific">Ignelater luminosus</name>
    <name type="common">Cucubano</name>
    <name type="synonym">Pyrophorus luminosus</name>
    <dbReference type="NCBI Taxonomy" id="2038154"/>
    <lineage>
        <taxon>Eukaryota</taxon>
        <taxon>Metazoa</taxon>
        <taxon>Ecdysozoa</taxon>
        <taxon>Arthropoda</taxon>
        <taxon>Hexapoda</taxon>
        <taxon>Insecta</taxon>
        <taxon>Pterygota</taxon>
        <taxon>Neoptera</taxon>
        <taxon>Endopterygota</taxon>
        <taxon>Coleoptera</taxon>
        <taxon>Polyphaga</taxon>
        <taxon>Elateriformia</taxon>
        <taxon>Elateroidea</taxon>
        <taxon>Elateridae</taxon>
        <taxon>Agrypninae</taxon>
        <taxon>Pyrophorini</taxon>
        <taxon>Ignelater</taxon>
    </lineage>
</organism>
<reference evidence="16" key="1">
    <citation type="submission" date="2019-08" db="EMBL/GenBank/DDBJ databases">
        <title>The genome of the North American firefly Photinus pyralis.</title>
        <authorList>
            <consortium name="Photinus pyralis genome working group"/>
            <person name="Fallon T.R."/>
            <person name="Sander Lower S.E."/>
            <person name="Weng J.-K."/>
        </authorList>
    </citation>
    <scope>NUCLEOTIDE SEQUENCE</scope>
    <source>
        <strain evidence="16">TRF0915ILg1</strain>
        <tissue evidence="16">Whole body</tissue>
    </source>
</reference>
<evidence type="ECO:0000256" key="8">
    <source>
        <dbReference type="ARBA" id="ARBA00022824"/>
    </source>
</evidence>
<keyword evidence="11 14" id="KW-0408">Iron</keyword>
<dbReference type="GO" id="GO:0005506">
    <property type="term" value="F:iron ion binding"/>
    <property type="evidence" value="ECO:0007669"/>
    <property type="project" value="InterPro"/>
</dbReference>
<dbReference type="Proteomes" id="UP000801492">
    <property type="component" value="Unassembled WGS sequence"/>
</dbReference>
<evidence type="ECO:0000256" key="1">
    <source>
        <dbReference type="ARBA" id="ARBA00001971"/>
    </source>
</evidence>
<evidence type="ECO:0000256" key="7">
    <source>
        <dbReference type="ARBA" id="ARBA00022723"/>
    </source>
</evidence>
<evidence type="ECO:0000313" key="17">
    <source>
        <dbReference type="Proteomes" id="UP000801492"/>
    </source>
</evidence>
<dbReference type="PRINTS" id="PR00463">
    <property type="entry name" value="EP450I"/>
</dbReference>
<dbReference type="Gene3D" id="1.10.630.10">
    <property type="entry name" value="Cytochrome P450"/>
    <property type="match status" value="1"/>
</dbReference>
<proteinExistence type="inferred from homology"/>
<sequence length="358" mass="41723">MGVFVEQSNTLVNQLKEECTKPFTDIIPYITRFTLNSICETAMGTQLDHVTDGQEKYRQAIYKMGDLLIYRVVRPWLYYDVIFYLTKSFREQRKVANTLHNFSLNVIRNRSNSQQNEEIRVDDEESLSSVKRRLAMLDLLISARNCGAQVDEEGIREEVDTFMFEGHDTTTMAICFTLMLLACHQDIQEKVVEELKEVLGDADEHPTYQKLQELKYLEMAIKESLRMYPSVPFISRVTSEDVQTHTGYTIPAGTYVNIPIYDLHHNPKYYPDPHKFDPYRFLPENAQKRHPFSYLPFSAGPRNCIGQKFAFLELKIVIAKILMKFTLLPYDKPDDITFITDMILRTENGIKIKIQSRV</sequence>
<evidence type="ECO:0000256" key="14">
    <source>
        <dbReference type="PIRSR" id="PIRSR602401-1"/>
    </source>
</evidence>
<evidence type="ECO:0000256" key="3">
    <source>
        <dbReference type="ARBA" id="ARBA00004174"/>
    </source>
</evidence>
<dbReference type="InterPro" id="IPR050196">
    <property type="entry name" value="Cytochrome_P450_Monoox"/>
</dbReference>
<dbReference type="PROSITE" id="PS00086">
    <property type="entry name" value="CYTOCHROME_P450"/>
    <property type="match status" value="1"/>
</dbReference>
<dbReference type="SUPFAM" id="SSF48264">
    <property type="entry name" value="Cytochrome P450"/>
    <property type="match status" value="1"/>
</dbReference>
<dbReference type="GO" id="GO:0020037">
    <property type="term" value="F:heme binding"/>
    <property type="evidence" value="ECO:0007669"/>
    <property type="project" value="InterPro"/>
</dbReference>
<evidence type="ECO:0000256" key="4">
    <source>
        <dbReference type="ARBA" id="ARBA00004406"/>
    </source>
</evidence>
<evidence type="ECO:0000256" key="15">
    <source>
        <dbReference type="RuleBase" id="RU000461"/>
    </source>
</evidence>
<keyword evidence="13" id="KW-0472">Membrane</keyword>
<evidence type="ECO:0008006" key="18">
    <source>
        <dbReference type="Google" id="ProtNLM"/>
    </source>
</evidence>
<evidence type="ECO:0000256" key="10">
    <source>
        <dbReference type="ARBA" id="ARBA00023002"/>
    </source>
</evidence>
<keyword evidence="17" id="KW-1185">Reference proteome</keyword>
<dbReference type="InterPro" id="IPR001128">
    <property type="entry name" value="Cyt_P450"/>
</dbReference>
<evidence type="ECO:0000256" key="9">
    <source>
        <dbReference type="ARBA" id="ARBA00022848"/>
    </source>
</evidence>
<dbReference type="CDD" id="cd20628">
    <property type="entry name" value="CYP4"/>
    <property type="match status" value="1"/>
</dbReference>
<keyword evidence="12 15" id="KW-0503">Monooxygenase</keyword>
<gene>
    <name evidence="16" type="ORF">ILUMI_05146</name>
</gene>
<keyword evidence="9" id="KW-0492">Microsome</keyword>
<dbReference type="GO" id="GO:0005789">
    <property type="term" value="C:endoplasmic reticulum membrane"/>
    <property type="evidence" value="ECO:0007669"/>
    <property type="project" value="UniProtKB-SubCell"/>
</dbReference>
<accession>A0A8K0DB28</accession>
<comment type="similarity">
    <text evidence="5 15">Belongs to the cytochrome P450 family.</text>
</comment>
<dbReference type="AlphaFoldDB" id="A0A8K0DB28"/>
<dbReference type="OrthoDB" id="1470350at2759"/>
<keyword evidence="10 15" id="KW-0560">Oxidoreductase</keyword>
<evidence type="ECO:0000256" key="2">
    <source>
        <dbReference type="ARBA" id="ARBA00003690"/>
    </source>
</evidence>
<protein>
    <recommendedName>
        <fullName evidence="18">Cytochrome P450</fullName>
    </recommendedName>
</protein>
<evidence type="ECO:0000256" key="13">
    <source>
        <dbReference type="ARBA" id="ARBA00023136"/>
    </source>
</evidence>
<comment type="subcellular location">
    <subcellularLocation>
        <location evidence="4">Endoplasmic reticulum membrane</location>
        <topology evidence="4">Peripheral membrane protein</topology>
    </subcellularLocation>
    <subcellularLocation>
        <location evidence="3">Microsome membrane</location>
        <topology evidence="3">Peripheral membrane protein</topology>
    </subcellularLocation>
</comment>
<name>A0A8K0DB28_IGNLU</name>
<evidence type="ECO:0000256" key="12">
    <source>
        <dbReference type="ARBA" id="ARBA00023033"/>
    </source>
</evidence>